<dbReference type="InterPro" id="IPR003735">
    <property type="entry name" value="Metal_Tscrpt_repr"/>
</dbReference>
<dbReference type="OrthoDB" id="9806052at2"/>
<reference evidence="2 3" key="1">
    <citation type="submission" date="2016-12" db="EMBL/GenBank/DDBJ databases">
        <title>Complete genome sequence of Thauera chlorobenzoica, a Betaproteobacterium degrading haloaromatics anaerobically to CO2 and halides.</title>
        <authorList>
            <person name="Goris T."/>
            <person name="Mergelsberg M."/>
            <person name="Boll M."/>
        </authorList>
    </citation>
    <scope>NUCLEOTIDE SEQUENCE [LARGE SCALE GENOMIC DNA]</scope>
    <source>
        <strain evidence="2 3">3CB1</strain>
    </source>
</reference>
<dbReference type="GO" id="GO:0003677">
    <property type="term" value="F:DNA binding"/>
    <property type="evidence" value="ECO:0007669"/>
    <property type="project" value="InterPro"/>
</dbReference>
<evidence type="ECO:0000313" key="3">
    <source>
        <dbReference type="Proteomes" id="UP000185739"/>
    </source>
</evidence>
<accession>A0A1H5YK84</accession>
<dbReference type="Proteomes" id="UP000185739">
    <property type="component" value="Chromosome"/>
</dbReference>
<comment type="similarity">
    <text evidence="1">Belongs to the FrmR/RcnR family.</text>
</comment>
<proteinExistence type="inferred from homology"/>
<organism evidence="2 3">
    <name type="scientific">Thauera chlorobenzoica</name>
    <dbReference type="NCBI Taxonomy" id="96773"/>
    <lineage>
        <taxon>Bacteria</taxon>
        <taxon>Pseudomonadati</taxon>
        <taxon>Pseudomonadota</taxon>
        <taxon>Betaproteobacteria</taxon>
        <taxon>Rhodocyclales</taxon>
        <taxon>Zoogloeaceae</taxon>
        <taxon>Thauera</taxon>
    </lineage>
</organism>
<dbReference type="CDD" id="cd10153">
    <property type="entry name" value="RcnR-FrmR-like_DUF156"/>
    <property type="match status" value="1"/>
</dbReference>
<dbReference type="GO" id="GO:0046872">
    <property type="term" value="F:metal ion binding"/>
    <property type="evidence" value="ECO:0007669"/>
    <property type="project" value="InterPro"/>
</dbReference>
<name>A0A1H5YK84_9RHOO</name>
<dbReference type="EMBL" id="CP018839">
    <property type="protein sequence ID" value="APR03073.1"/>
    <property type="molecule type" value="Genomic_DNA"/>
</dbReference>
<dbReference type="KEGG" id="tcl:Tchl_0200"/>
<dbReference type="InterPro" id="IPR038390">
    <property type="entry name" value="Metal_Tscrpt_repr_sf"/>
</dbReference>
<dbReference type="RefSeq" id="WP_002931374.1">
    <property type="nucleotide sequence ID" value="NZ_CP018839.1"/>
</dbReference>
<gene>
    <name evidence="2" type="ORF">Tchl_0200</name>
</gene>
<dbReference type="AlphaFoldDB" id="A0A1H5YK84"/>
<dbReference type="Gene3D" id="1.20.58.1000">
    <property type="entry name" value="Metal-sensitive repressor, helix protomer"/>
    <property type="match status" value="1"/>
</dbReference>
<keyword evidence="3" id="KW-1185">Reference proteome</keyword>
<dbReference type="GO" id="GO:0045892">
    <property type="term" value="P:negative regulation of DNA-templated transcription"/>
    <property type="evidence" value="ECO:0007669"/>
    <property type="project" value="UniProtKB-ARBA"/>
</dbReference>
<evidence type="ECO:0000313" key="2">
    <source>
        <dbReference type="EMBL" id="APR03073.1"/>
    </source>
</evidence>
<dbReference type="PANTHER" id="PTHR33677">
    <property type="entry name" value="TRANSCRIPTIONAL REPRESSOR FRMR-RELATED"/>
    <property type="match status" value="1"/>
</dbReference>
<protein>
    <submittedName>
        <fullName evidence="2">Regulatory protein</fullName>
    </submittedName>
</protein>
<evidence type="ECO:0000256" key="1">
    <source>
        <dbReference type="ARBA" id="ARBA00005260"/>
    </source>
</evidence>
<dbReference type="STRING" id="96773.Tchl_0200"/>
<sequence length="92" mass="10119">MSHTVRDKSKLLARVRRMSGQMEALERALQAEKGCAEILHQIAAVRGAINGLMAEVLEEHVRTHVADPAITSDAARMLGAEELIAVLRTYIK</sequence>
<dbReference type="Pfam" id="PF02583">
    <property type="entry name" value="Trns_repr_metal"/>
    <property type="match status" value="1"/>
</dbReference>
<dbReference type="PANTHER" id="PTHR33677:SF5">
    <property type="entry name" value="TRANSCRIPTIONAL REPRESSOR FRMR"/>
    <property type="match status" value="1"/>
</dbReference>